<gene>
    <name evidence="1" type="ORF">F4694_005842</name>
</gene>
<dbReference type="EMBL" id="JACCBX010000017">
    <property type="protein sequence ID" value="NYE08985.1"/>
    <property type="molecule type" value="Genomic_DNA"/>
</dbReference>
<reference evidence="2" key="2">
    <citation type="submission" date="2020-08" db="EMBL/GenBank/DDBJ databases">
        <title>The Agave Microbiome: Exploring the role of microbial communities in plant adaptations to desert environments.</title>
        <authorList>
            <person name="Partida-Martinez L.P."/>
        </authorList>
    </citation>
    <scope>NUCLEOTIDE SEQUENCE [LARGE SCALE GENOMIC DNA]</scope>
    <source>
        <strain evidence="2">AT2.8</strain>
    </source>
</reference>
<evidence type="ECO:0000313" key="1">
    <source>
        <dbReference type="EMBL" id="NYE08985.1"/>
    </source>
</evidence>
<dbReference type="Proteomes" id="UP000548423">
    <property type="component" value="Unassembled WGS sequence"/>
</dbReference>
<organism evidence="1 2">
    <name type="scientific">Neobacillus niacini</name>
    <dbReference type="NCBI Taxonomy" id="86668"/>
    <lineage>
        <taxon>Bacteria</taxon>
        <taxon>Bacillati</taxon>
        <taxon>Bacillota</taxon>
        <taxon>Bacilli</taxon>
        <taxon>Bacillales</taxon>
        <taxon>Bacillaceae</taxon>
        <taxon>Neobacillus</taxon>
    </lineage>
</organism>
<reference evidence="2" key="1">
    <citation type="submission" date="2020-07" db="EMBL/GenBank/DDBJ databases">
        <authorList>
            <person name="Partida-Martinez L."/>
            <person name="Huntemann M."/>
            <person name="Clum A."/>
            <person name="Wang J."/>
            <person name="Palaniappan K."/>
            <person name="Ritter S."/>
            <person name="Chen I.-M."/>
            <person name="Stamatis D."/>
            <person name="Reddy T."/>
            <person name="O'Malley R."/>
            <person name="Daum C."/>
            <person name="Shapiro N."/>
            <person name="Ivanova N."/>
            <person name="Kyrpides N."/>
            <person name="Woyke T."/>
        </authorList>
    </citation>
    <scope>NUCLEOTIDE SEQUENCE [LARGE SCALE GENOMIC DNA]</scope>
    <source>
        <strain evidence="2">AT2.8</strain>
    </source>
</reference>
<dbReference type="AlphaFoldDB" id="A0A852TLB9"/>
<accession>A0A852TLB9</accession>
<sequence length="85" mass="9533">MLKGIIEKLFKTPQTNSPQQNQSISQAEVESIVEAKLKEHVAAIEINQTEQLSHGRGSSLEEDYTLSAKQIEYALSVIWQSNHPI</sequence>
<comment type="caution">
    <text evidence="1">The sequence shown here is derived from an EMBL/GenBank/DDBJ whole genome shotgun (WGS) entry which is preliminary data.</text>
</comment>
<protein>
    <submittedName>
        <fullName evidence="1">Uncharacterized protein</fullName>
    </submittedName>
</protein>
<name>A0A852TLB9_9BACI</name>
<proteinExistence type="predicted"/>
<evidence type="ECO:0000313" key="2">
    <source>
        <dbReference type="Proteomes" id="UP000548423"/>
    </source>
</evidence>